<keyword evidence="1" id="KW-0732">Signal</keyword>
<evidence type="ECO:0000256" key="1">
    <source>
        <dbReference type="SAM" id="SignalP"/>
    </source>
</evidence>
<evidence type="ECO:0000313" key="4">
    <source>
        <dbReference type="Proteomes" id="UP000640333"/>
    </source>
</evidence>
<protein>
    <submittedName>
        <fullName evidence="3">Thioredoxin fold domain-containing protein</fullName>
    </submittedName>
</protein>
<dbReference type="SUPFAM" id="SSF52833">
    <property type="entry name" value="Thioredoxin-like"/>
    <property type="match status" value="1"/>
</dbReference>
<dbReference type="InterPro" id="IPR036249">
    <property type="entry name" value="Thioredoxin-like_sf"/>
</dbReference>
<feature type="chain" id="PRO_5035262981" evidence="1">
    <location>
        <begin position="25"/>
        <end position="157"/>
    </location>
</feature>
<dbReference type="AlphaFoldDB" id="A0A8J7K948"/>
<proteinExistence type="predicted"/>
<dbReference type="PROSITE" id="PS51352">
    <property type="entry name" value="THIOREDOXIN_2"/>
    <property type="match status" value="1"/>
</dbReference>
<feature type="signal peptide" evidence="1">
    <location>
        <begin position="1"/>
        <end position="24"/>
    </location>
</feature>
<evidence type="ECO:0000313" key="3">
    <source>
        <dbReference type="EMBL" id="MBE9399686.1"/>
    </source>
</evidence>
<comment type="caution">
    <text evidence="3">The sequence shown here is derived from an EMBL/GenBank/DDBJ whole genome shotgun (WGS) entry which is preliminary data.</text>
</comment>
<accession>A0A8J7K948</accession>
<dbReference type="InterPro" id="IPR013766">
    <property type="entry name" value="Thioredoxin_domain"/>
</dbReference>
<dbReference type="InterPro" id="IPR012336">
    <property type="entry name" value="Thioredoxin-like_fold"/>
</dbReference>
<evidence type="ECO:0000259" key="2">
    <source>
        <dbReference type="PROSITE" id="PS51352"/>
    </source>
</evidence>
<keyword evidence="4" id="KW-1185">Reference proteome</keyword>
<sequence length="157" mass="17560">MIQRSILAVLFCVLISAGPSTAVANDVEPAFDLQRLYSDAEDQRVLLLLVSQPGCHYCEQIREDILQPMLASGLYDKTTLIREIKIYAGKSLRDFNGQEVNATGFAKRYNAWATPTLLFLNRNGEEIAEKMVGINTPEFYGYYVDKSLETAQASLSQ</sequence>
<dbReference type="RefSeq" id="WP_193955379.1">
    <property type="nucleotide sequence ID" value="NZ_JADEYS010000033.1"/>
</dbReference>
<organism evidence="3 4">
    <name type="scientific">Pontibacterium sinense</name>
    <dbReference type="NCBI Taxonomy" id="2781979"/>
    <lineage>
        <taxon>Bacteria</taxon>
        <taxon>Pseudomonadati</taxon>
        <taxon>Pseudomonadota</taxon>
        <taxon>Gammaproteobacteria</taxon>
        <taxon>Oceanospirillales</taxon>
        <taxon>Oceanospirillaceae</taxon>
        <taxon>Pontibacterium</taxon>
    </lineage>
</organism>
<reference evidence="3" key="1">
    <citation type="submission" date="2020-10" db="EMBL/GenBank/DDBJ databases">
        <title>Bacterium isolated from coastal waters sediment.</title>
        <authorList>
            <person name="Chen R.-J."/>
            <person name="Lu D.-C."/>
            <person name="Zhu K.-L."/>
            <person name="Du Z.-J."/>
        </authorList>
    </citation>
    <scope>NUCLEOTIDE SEQUENCE</scope>
    <source>
        <strain evidence="3">N1Y112</strain>
    </source>
</reference>
<name>A0A8J7K948_9GAMM</name>
<feature type="domain" description="Thioredoxin" evidence="2">
    <location>
        <begin position="22"/>
        <end position="149"/>
    </location>
</feature>
<gene>
    <name evidence="3" type="ORF">IOQ59_20675</name>
</gene>
<dbReference type="EMBL" id="JADEYS010000033">
    <property type="protein sequence ID" value="MBE9399686.1"/>
    <property type="molecule type" value="Genomic_DNA"/>
</dbReference>
<dbReference type="Gene3D" id="3.40.30.10">
    <property type="entry name" value="Glutaredoxin"/>
    <property type="match status" value="1"/>
</dbReference>
<dbReference type="Proteomes" id="UP000640333">
    <property type="component" value="Unassembled WGS sequence"/>
</dbReference>
<dbReference type="Pfam" id="PF13098">
    <property type="entry name" value="Thioredoxin_2"/>
    <property type="match status" value="1"/>
</dbReference>